<dbReference type="SUPFAM" id="SSF51120">
    <property type="entry name" value="beta-Roll"/>
    <property type="match status" value="1"/>
</dbReference>
<dbReference type="Gene3D" id="2.150.10.10">
    <property type="entry name" value="Serralysin-like metalloprotease, C-terminal"/>
    <property type="match status" value="1"/>
</dbReference>
<protein>
    <recommendedName>
        <fullName evidence="3">Hemolysin-type calcium-binding repeat-containing protein</fullName>
    </recommendedName>
</protein>
<dbReference type="AlphaFoldDB" id="A0A6G8PU43"/>
<dbReference type="Pfam" id="PF00353">
    <property type="entry name" value="HemolysinCabind"/>
    <property type="match status" value="2"/>
</dbReference>
<dbReference type="KEGG" id="rmar:GBA65_03410"/>
<dbReference type="EMBL" id="CP045121">
    <property type="protein sequence ID" value="QIN77717.1"/>
    <property type="molecule type" value="Genomic_DNA"/>
</dbReference>
<reference evidence="1 2" key="1">
    <citation type="submission" date="2019-10" db="EMBL/GenBank/DDBJ databases">
        <title>Rubrobacter sp nov SCSIO 52915 isolated from a deep-sea sediment in the South China Sea.</title>
        <authorList>
            <person name="Chen R.W."/>
        </authorList>
    </citation>
    <scope>NUCLEOTIDE SEQUENCE [LARGE SCALE GENOMIC DNA]</scope>
    <source>
        <strain evidence="1 2">SCSIO 52915</strain>
    </source>
</reference>
<organism evidence="1 2">
    <name type="scientific">Rubrobacter marinus</name>
    <dbReference type="NCBI Taxonomy" id="2653852"/>
    <lineage>
        <taxon>Bacteria</taxon>
        <taxon>Bacillati</taxon>
        <taxon>Actinomycetota</taxon>
        <taxon>Rubrobacteria</taxon>
        <taxon>Rubrobacterales</taxon>
        <taxon>Rubrobacteraceae</taxon>
        <taxon>Rubrobacter</taxon>
    </lineage>
</organism>
<accession>A0A6G8PU43</accession>
<dbReference type="RefSeq" id="WP_166395395.1">
    <property type="nucleotide sequence ID" value="NZ_CP045121.1"/>
</dbReference>
<name>A0A6G8PU43_9ACTN</name>
<evidence type="ECO:0000313" key="1">
    <source>
        <dbReference type="EMBL" id="QIN77717.1"/>
    </source>
</evidence>
<dbReference type="GO" id="GO:0005509">
    <property type="term" value="F:calcium ion binding"/>
    <property type="evidence" value="ECO:0007669"/>
    <property type="project" value="InterPro"/>
</dbReference>
<proteinExistence type="predicted"/>
<gene>
    <name evidence="1" type="ORF">GBA65_03410</name>
</gene>
<dbReference type="InterPro" id="IPR011049">
    <property type="entry name" value="Serralysin-like_metalloprot_C"/>
</dbReference>
<evidence type="ECO:0000313" key="2">
    <source>
        <dbReference type="Proteomes" id="UP000502706"/>
    </source>
</evidence>
<evidence type="ECO:0008006" key="3">
    <source>
        <dbReference type="Google" id="ProtNLM"/>
    </source>
</evidence>
<dbReference type="Proteomes" id="UP000502706">
    <property type="component" value="Chromosome"/>
</dbReference>
<keyword evidence="2" id="KW-1185">Reference proteome</keyword>
<dbReference type="InterPro" id="IPR001343">
    <property type="entry name" value="Hemolysn_Ca-bd"/>
</dbReference>
<sequence>MSGDAGDDKIYGSDGAEYIADHNGNDRLYGNGRDDIISANDGSASDFVDCGSGVNDSATVDKYVEINPDGSTLMRSDTVVNCENIFYL</sequence>